<dbReference type="AlphaFoldDB" id="A0A9D8KGW7"/>
<reference evidence="1" key="2">
    <citation type="submission" date="2021-01" db="EMBL/GenBank/DDBJ databases">
        <authorList>
            <person name="Hahn C.R."/>
            <person name="Youssef N.H."/>
            <person name="Elshahed M."/>
        </authorList>
    </citation>
    <scope>NUCLEOTIDE SEQUENCE</scope>
    <source>
        <strain evidence="1">Zod_Metabat.24</strain>
    </source>
</reference>
<dbReference type="Proteomes" id="UP000809273">
    <property type="component" value="Unassembled WGS sequence"/>
</dbReference>
<comment type="caution">
    <text evidence="1">The sequence shown here is derived from an EMBL/GenBank/DDBJ whole genome shotgun (WGS) entry which is preliminary data.</text>
</comment>
<organism evidence="1 2">
    <name type="scientific">Candidatus Zymogenus saltonus</name>
    <dbReference type="NCBI Taxonomy" id="2844893"/>
    <lineage>
        <taxon>Bacteria</taxon>
        <taxon>Deltaproteobacteria</taxon>
        <taxon>Candidatus Zymogenia</taxon>
        <taxon>Candidatus Zymogeniales</taxon>
        <taxon>Candidatus Zymogenaceae</taxon>
        <taxon>Candidatus Zymogenus</taxon>
    </lineage>
</organism>
<sequence>MVADSKKVDIQKSVNGKVNGNGKLLGNGGLNHCANGNSKGMDLLAKTMYRELKKNGYDPGQILDFSGKLVGFVHEDITSTGKEHK</sequence>
<accession>A0A9D8KGW7</accession>
<protein>
    <submittedName>
        <fullName evidence="1">Uncharacterized protein</fullName>
    </submittedName>
</protein>
<evidence type="ECO:0000313" key="1">
    <source>
        <dbReference type="EMBL" id="MBN1573959.1"/>
    </source>
</evidence>
<reference evidence="1" key="1">
    <citation type="journal article" date="2021" name="Environ. Microbiol.">
        <title>Genomic characterization of three novel Desulfobacterota classes expand the metabolic and phylogenetic diversity of the phylum.</title>
        <authorList>
            <person name="Murphy C.L."/>
            <person name="Biggerstaff J."/>
            <person name="Eichhorn A."/>
            <person name="Ewing E."/>
            <person name="Shahan R."/>
            <person name="Soriano D."/>
            <person name="Stewart S."/>
            <person name="VanMol K."/>
            <person name="Walker R."/>
            <person name="Walters P."/>
            <person name="Elshahed M.S."/>
            <person name="Youssef N.H."/>
        </authorList>
    </citation>
    <scope>NUCLEOTIDE SEQUENCE</scope>
    <source>
        <strain evidence="1">Zod_Metabat.24</strain>
    </source>
</reference>
<dbReference type="EMBL" id="JAFGIX010000060">
    <property type="protein sequence ID" value="MBN1573959.1"/>
    <property type="molecule type" value="Genomic_DNA"/>
</dbReference>
<gene>
    <name evidence="1" type="ORF">JW984_12250</name>
</gene>
<evidence type="ECO:0000313" key="2">
    <source>
        <dbReference type="Proteomes" id="UP000809273"/>
    </source>
</evidence>
<proteinExistence type="predicted"/>
<name>A0A9D8KGW7_9DELT</name>